<protein>
    <recommendedName>
        <fullName evidence="6">Gamma-glutamyltransferase</fullName>
    </recommendedName>
</protein>
<dbReference type="InterPro" id="IPR043138">
    <property type="entry name" value="GGT_lsub"/>
</dbReference>
<dbReference type="InterPro" id="IPR029055">
    <property type="entry name" value="Ntn_hydrolases_N"/>
</dbReference>
<dbReference type="SUPFAM" id="SSF56235">
    <property type="entry name" value="N-terminal nucleophile aminohydrolases (Ntn hydrolases)"/>
    <property type="match status" value="1"/>
</dbReference>
<dbReference type="AlphaFoldDB" id="A0A0F9R654"/>
<evidence type="ECO:0000256" key="2">
    <source>
        <dbReference type="ARBA" id="ARBA00022801"/>
    </source>
</evidence>
<dbReference type="Pfam" id="PF01019">
    <property type="entry name" value="G_glu_transpept"/>
    <property type="match status" value="1"/>
</dbReference>
<keyword evidence="4" id="KW-0012">Acyltransferase</keyword>
<dbReference type="PRINTS" id="PR01210">
    <property type="entry name" value="GGTRANSPTASE"/>
</dbReference>
<dbReference type="GO" id="GO:0016746">
    <property type="term" value="F:acyltransferase activity"/>
    <property type="evidence" value="ECO:0007669"/>
    <property type="project" value="UniProtKB-KW"/>
</dbReference>
<keyword evidence="1" id="KW-0808">Transferase</keyword>
<comment type="caution">
    <text evidence="5">The sequence shown here is derived from an EMBL/GenBank/DDBJ whole genome shotgun (WGS) entry which is preliminary data.</text>
</comment>
<gene>
    <name evidence="5" type="ORF">LCGC14_0634970</name>
</gene>
<dbReference type="InterPro" id="IPR000101">
    <property type="entry name" value="GGT_peptidase"/>
</dbReference>
<dbReference type="EMBL" id="LAZR01001126">
    <property type="protein sequence ID" value="KKN50234.1"/>
    <property type="molecule type" value="Genomic_DNA"/>
</dbReference>
<evidence type="ECO:0000256" key="1">
    <source>
        <dbReference type="ARBA" id="ARBA00022679"/>
    </source>
</evidence>
<dbReference type="PANTHER" id="PTHR43199:SF1">
    <property type="entry name" value="GLUTATHIONE HYDROLASE PROENZYME"/>
    <property type="match status" value="1"/>
</dbReference>
<dbReference type="Gene3D" id="1.10.246.130">
    <property type="match status" value="1"/>
</dbReference>
<evidence type="ECO:0000256" key="4">
    <source>
        <dbReference type="ARBA" id="ARBA00023315"/>
    </source>
</evidence>
<dbReference type="InterPro" id="IPR051792">
    <property type="entry name" value="GGT_bact"/>
</dbReference>
<organism evidence="5">
    <name type="scientific">marine sediment metagenome</name>
    <dbReference type="NCBI Taxonomy" id="412755"/>
    <lineage>
        <taxon>unclassified sequences</taxon>
        <taxon>metagenomes</taxon>
        <taxon>ecological metagenomes</taxon>
    </lineage>
</organism>
<dbReference type="GO" id="GO:0036374">
    <property type="term" value="F:glutathione hydrolase activity"/>
    <property type="evidence" value="ECO:0007669"/>
    <property type="project" value="InterPro"/>
</dbReference>
<name>A0A0F9R654_9ZZZZ</name>
<evidence type="ECO:0000313" key="5">
    <source>
        <dbReference type="EMBL" id="KKN50234.1"/>
    </source>
</evidence>
<keyword evidence="2" id="KW-0378">Hydrolase</keyword>
<keyword evidence="3" id="KW-0865">Zymogen</keyword>
<evidence type="ECO:0000256" key="3">
    <source>
        <dbReference type="ARBA" id="ARBA00023145"/>
    </source>
</evidence>
<evidence type="ECO:0008006" key="6">
    <source>
        <dbReference type="Google" id="ProtNLM"/>
    </source>
</evidence>
<sequence length="575" mass="63485">MRKMKALFTKKTTLSFIISLLLVVSFSCRPTEIKIPEPPSDRHQPYNFVGRKGMVVAAHHLAAKAGLEMLKKGGNAIDAAVTTAFALNASEPFASGIGGGGFMVIYLASEKRVTVVDFREKAPSGIPGEIFNDKGKIKSTGLAVAVPGTLAGWDYSLKKYGTKSLADVTQEAIKIAENGFAVSQTFSRINKDQYEKLIMNAGEGTCYLNKGFPYEPGDLFRNPELAGTLKLIASRGIDEFYKGEIAQKVVKAVNEKGGVMDLKDLALYKPVEHPPVQGTYKDYTLFTIPPPSSGGVHIIQLLNMLENWPVKKWGSNSPPYIHHLCEALRFVFADRSRYLGDPDFIKVPVEELISKKHAKQIVSQIKPDSLLDFYPFGRYDEKKNDQGNTTHVCVIDDQGNIVSLTQSINHFFGTGIVPENTGFLLNNIMYDFSRDLSSPNAVGPYRRPLSSMSPLIMFKKEKPFLVLGSPGGTRIFSSLTQIIINITDFDMSLDEAIEAPRFFSYSSQGKPRSISLESRFPEKTYEALKNIGHSIRIREAFDKYFGGAQGILILQDKKVILGGADSRRDGYGAGY</sequence>
<dbReference type="PANTHER" id="PTHR43199">
    <property type="entry name" value="GLUTATHIONE HYDROLASE"/>
    <property type="match status" value="1"/>
</dbReference>
<reference evidence="5" key="1">
    <citation type="journal article" date="2015" name="Nature">
        <title>Complex archaea that bridge the gap between prokaryotes and eukaryotes.</title>
        <authorList>
            <person name="Spang A."/>
            <person name="Saw J.H."/>
            <person name="Jorgensen S.L."/>
            <person name="Zaremba-Niedzwiedzka K."/>
            <person name="Martijn J."/>
            <person name="Lind A.E."/>
            <person name="van Eijk R."/>
            <person name="Schleper C."/>
            <person name="Guy L."/>
            <person name="Ettema T.J."/>
        </authorList>
    </citation>
    <scope>NUCLEOTIDE SEQUENCE</scope>
</reference>
<dbReference type="GO" id="GO:0006751">
    <property type="term" value="P:glutathione catabolic process"/>
    <property type="evidence" value="ECO:0007669"/>
    <property type="project" value="InterPro"/>
</dbReference>
<dbReference type="InterPro" id="IPR043137">
    <property type="entry name" value="GGT_ssub_C"/>
</dbReference>
<dbReference type="Gene3D" id="3.60.20.40">
    <property type="match status" value="1"/>
</dbReference>
<proteinExistence type="predicted"/>
<accession>A0A0F9R654</accession>
<dbReference type="NCBIfam" id="TIGR00066">
    <property type="entry name" value="g_glut_trans"/>
    <property type="match status" value="1"/>
</dbReference>
<dbReference type="PROSITE" id="PS51257">
    <property type="entry name" value="PROKAR_LIPOPROTEIN"/>
    <property type="match status" value="1"/>
</dbReference>